<dbReference type="PANTHER" id="PTHR45613:SF207">
    <property type="entry name" value="OS08G0300700 PROTEIN"/>
    <property type="match status" value="1"/>
</dbReference>
<dbReference type="Proteomes" id="UP000886595">
    <property type="component" value="Unassembled WGS sequence"/>
</dbReference>
<feature type="repeat" description="PPR" evidence="2">
    <location>
        <begin position="31"/>
        <end position="61"/>
    </location>
</feature>
<protein>
    <recommendedName>
        <fullName evidence="5">Pentatricopeptide repeat-containing protein</fullName>
    </recommendedName>
</protein>
<dbReference type="Pfam" id="PF13041">
    <property type="entry name" value="PPR_2"/>
    <property type="match status" value="1"/>
</dbReference>
<feature type="repeat" description="PPR" evidence="2">
    <location>
        <begin position="98"/>
        <end position="122"/>
    </location>
</feature>
<dbReference type="InterPro" id="IPR002885">
    <property type="entry name" value="PPR_rpt"/>
</dbReference>
<dbReference type="Pfam" id="PF12854">
    <property type="entry name" value="PPR_1"/>
    <property type="match status" value="1"/>
</dbReference>
<organism evidence="3 4">
    <name type="scientific">Brassica carinata</name>
    <name type="common">Ethiopian mustard</name>
    <name type="synonym">Abyssinian cabbage</name>
    <dbReference type="NCBI Taxonomy" id="52824"/>
    <lineage>
        <taxon>Eukaryota</taxon>
        <taxon>Viridiplantae</taxon>
        <taxon>Streptophyta</taxon>
        <taxon>Embryophyta</taxon>
        <taxon>Tracheophyta</taxon>
        <taxon>Spermatophyta</taxon>
        <taxon>Magnoliopsida</taxon>
        <taxon>eudicotyledons</taxon>
        <taxon>Gunneridae</taxon>
        <taxon>Pentapetalae</taxon>
        <taxon>rosids</taxon>
        <taxon>malvids</taxon>
        <taxon>Brassicales</taxon>
        <taxon>Brassicaceae</taxon>
        <taxon>Brassiceae</taxon>
        <taxon>Brassica</taxon>
    </lineage>
</organism>
<dbReference type="Gene3D" id="1.25.40.10">
    <property type="entry name" value="Tetratricopeptide repeat domain"/>
    <property type="match status" value="2"/>
</dbReference>
<dbReference type="PANTHER" id="PTHR45613">
    <property type="entry name" value="PENTATRICOPEPTIDE REPEAT-CONTAINING PROTEIN"/>
    <property type="match status" value="1"/>
</dbReference>
<feature type="repeat" description="PPR" evidence="2">
    <location>
        <begin position="63"/>
        <end position="97"/>
    </location>
</feature>
<proteinExistence type="predicted"/>
<dbReference type="InterPro" id="IPR011990">
    <property type="entry name" value="TPR-like_helical_dom_sf"/>
</dbReference>
<evidence type="ECO:0000256" key="1">
    <source>
        <dbReference type="ARBA" id="ARBA00022737"/>
    </source>
</evidence>
<reference evidence="3 4" key="1">
    <citation type="submission" date="2020-02" db="EMBL/GenBank/DDBJ databases">
        <authorList>
            <person name="Ma Q."/>
            <person name="Huang Y."/>
            <person name="Song X."/>
            <person name="Pei D."/>
        </authorList>
    </citation>
    <scope>NUCLEOTIDE SEQUENCE [LARGE SCALE GENOMIC DNA]</scope>
    <source>
        <strain evidence="3">Sxm20200214</strain>
        <tissue evidence="3">Leaf</tissue>
    </source>
</reference>
<evidence type="ECO:0000313" key="3">
    <source>
        <dbReference type="EMBL" id="KAG2258449.1"/>
    </source>
</evidence>
<dbReference type="AlphaFoldDB" id="A0A8X7TYH4"/>
<evidence type="ECO:0008006" key="5">
    <source>
        <dbReference type="Google" id="ProtNLM"/>
    </source>
</evidence>
<name>A0A8X7TYH4_BRACI</name>
<dbReference type="OrthoDB" id="185373at2759"/>
<dbReference type="EMBL" id="JAAMPC010000015">
    <property type="protein sequence ID" value="KAG2258449.1"/>
    <property type="molecule type" value="Genomic_DNA"/>
</dbReference>
<accession>A0A8X7TYH4</accession>
<comment type="caution">
    <text evidence="3">The sequence shown here is derived from an EMBL/GenBank/DDBJ whole genome shotgun (WGS) entry which is preliminary data.</text>
</comment>
<sequence>MVEMKVIPNLYHTQHSYGSLDEMATKGIKADVFTYNSLIGGFCSAGRWDDGAQLLRDMITNPDTITCTSLIYGFCNEKRLDEANQMMELMVTKGCDPNIVTFNILINGYCKAKRVDEGMRLF</sequence>
<evidence type="ECO:0000313" key="4">
    <source>
        <dbReference type="Proteomes" id="UP000886595"/>
    </source>
</evidence>
<keyword evidence="1" id="KW-0677">Repeat</keyword>
<dbReference type="NCBIfam" id="TIGR00756">
    <property type="entry name" value="PPR"/>
    <property type="match status" value="3"/>
</dbReference>
<dbReference type="PROSITE" id="PS51375">
    <property type="entry name" value="PPR"/>
    <property type="match status" value="3"/>
</dbReference>
<keyword evidence="4" id="KW-1185">Reference proteome</keyword>
<gene>
    <name evidence="3" type="ORF">Bca52824_077743</name>
</gene>
<evidence type="ECO:0000256" key="2">
    <source>
        <dbReference type="PROSITE-ProRule" id="PRU00708"/>
    </source>
</evidence>